<dbReference type="OrthoDB" id="9156836at2"/>
<dbReference type="GO" id="GO:0009103">
    <property type="term" value="P:lipopolysaccharide biosynthetic process"/>
    <property type="evidence" value="ECO:0007669"/>
    <property type="project" value="UniProtKB-KW"/>
</dbReference>
<dbReference type="SUPFAM" id="SSF103481">
    <property type="entry name" value="Multidrug resistance efflux transporter EmrE"/>
    <property type="match status" value="1"/>
</dbReference>
<dbReference type="Gene3D" id="1.10.3730.20">
    <property type="match status" value="1"/>
</dbReference>
<keyword evidence="3" id="KW-1003">Cell membrane</keyword>
<evidence type="ECO:0000256" key="2">
    <source>
        <dbReference type="ARBA" id="ARBA00007362"/>
    </source>
</evidence>
<dbReference type="AlphaFoldDB" id="A0A4V6NRR7"/>
<evidence type="ECO:0000259" key="13">
    <source>
        <dbReference type="Pfam" id="PF00892"/>
    </source>
</evidence>
<dbReference type="PANTHER" id="PTHR30561">
    <property type="entry name" value="SMR FAMILY PROTON-DEPENDENT DRUG EFFLUX TRANSPORTER SUGE"/>
    <property type="match status" value="1"/>
</dbReference>
<keyword evidence="4" id="KW-0444">Lipid biosynthesis</keyword>
<organism evidence="14 15">
    <name type="scientific">Heliophilum fasciatum</name>
    <dbReference type="NCBI Taxonomy" id="35700"/>
    <lineage>
        <taxon>Bacteria</taxon>
        <taxon>Bacillati</taxon>
        <taxon>Bacillota</taxon>
        <taxon>Clostridia</taxon>
        <taxon>Eubacteriales</taxon>
        <taxon>Heliobacteriaceae</taxon>
        <taxon>Heliophilum</taxon>
    </lineage>
</organism>
<evidence type="ECO:0000313" key="15">
    <source>
        <dbReference type="Proteomes" id="UP000294813"/>
    </source>
</evidence>
<dbReference type="InterPro" id="IPR000390">
    <property type="entry name" value="Small_drug/metabolite_transptr"/>
</dbReference>
<evidence type="ECO:0000256" key="4">
    <source>
        <dbReference type="ARBA" id="ARBA00022516"/>
    </source>
</evidence>
<keyword evidence="8" id="KW-0448">Lipopolysaccharide biosynthesis</keyword>
<name>A0A4V6NRR7_9FIRM</name>
<feature type="transmembrane region" description="Helical" evidence="12">
    <location>
        <begin position="108"/>
        <end position="125"/>
    </location>
</feature>
<dbReference type="InterPro" id="IPR037185">
    <property type="entry name" value="EmrE-like"/>
</dbReference>
<dbReference type="GO" id="GO:0022857">
    <property type="term" value="F:transmembrane transporter activity"/>
    <property type="evidence" value="ECO:0007669"/>
    <property type="project" value="InterPro"/>
</dbReference>
<comment type="similarity">
    <text evidence="2">Belongs to the EamA transporter family.</text>
</comment>
<dbReference type="PANTHER" id="PTHR30561:SF9">
    <property type="entry name" value="4-AMINO-4-DEOXY-L-ARABINOSE-PHOSPHOUNDECAPRENOL FLIPPASE SUBUNIT ARNF-RELATED"/>
    <property type="match status" value="1"/>
</dbReference>
<evidence type="ECO:0000256" key="11">
    <source>
        <dbReference type="ARBA" id="ARBA00023136"/>
    </source>
</evidence>
<evidence type="ECO:0000256" key="3">
    <source>
        <dbReference type="ARBA" id="ARBA00022475"/>
    </source>
</evidence>
<dbReference type="Pfam" id="PF00892">
    <property type="entry name" value="EamA"/>
    <property type="match status" value="1"/>
</dbReference>
<keyword evidence="9 12" id="KW-1133">Transmembrane helix</keyword>
<evidence type="ECO:0000256" key="12">
    <source>
        <dbReference type="SAM" id="Phobius"/>
    </source>
</evidence>
<comment type="subcellular location">
    <subcellularLocation>
        <location evidence="1">Cell membrane</location>
        <topology evidence="1">Multi-pass membrane protein</topology>
    </subcellularLocation>
</comment>
<evidence type="ECO:0000313" key="14">
    <source>
        <dbReference type="EMBL" id="TCP67266.1"/>
    </source>
</evidence>
<keyword evidence="7 12" id="KW-0812">Transmembrane</keyword>
<accession>A0A4V6NRR7</accession>
<keyword evidence="11 12" id="KW-0472">Membrane</keyword>
<protein>
    <submittedName>
        <fullName evidence="14">EamA-like transporter family protein</fullName>
    </submittedName>
</protein>
<feature type="transmembrane region" description="Helical" evidence="12">
    <location>
        <begin position="82"/>
        <end position="102"/>
    </location>
</feature>
<evidence type="ECO:0000256" key="1">
    <source>
        <dbReference type="ARBA" id="ARBA00004651"/>
    </source>
</evidence>
<dbReference type="InterPro" id="IPR000620">
    <property type="entry name" value="EamA_dom"/>
</dbReference>
<keyword evidence="6" id="KW-0441">Lipid A biosynthesis</keyword>
<evidence type="ECO:0000256" key="6">
    <source>
        <dbReference type="ARBA" id="ARBA00022556"/>
    </source>
</evidence>
<evidence type="ECO:0000256" key="5">
    <source>
        <dbReference type="ARBA" id="ARBA00022519"/>
    </source>
</evidence>
<reference evidence="14 15" key="1">
    <citation type="submission" date="2019-03" db="EMBL/GenBank/DDBJ databases">
        <title>Genomic Encyclopedia of Type Strains, Phase IV (KMG-IV): sequencing the most valuable type-strain genomes for metagenomic binning, comparative biology and taxonomic classification.</title>
        <authorList>
            <person name="Goeker M."/>
        </authorList>
    </citation>
    <scope>NUCLEOTIDE SEQUENCE [LARGE SCALE GENOMIC DNA]</scope>
    <source>
        <strain evidence="14 15">DSM 11170</strain>
    </source>
</reference>
<feature type="transmembrane region" description="Helical" evidence="12">
    <location>
        <begin position="57"/>
        <end position="75"/>
    </location>
</feature>
<evidence type="ECO:0000256" key="10">
    <source>
        <dbReference type="ARBA" id="ARBA00023098"/>
    </source>
</evidence>
<dbReference type="GO" id="GO:0005886">
    <property type="term" value="C:plasma membrane"/>
    <property type="evidence" value="ECO:0007669"/>
    <property type="project" value="UniProtKB-SubCell"/>
</dbReference>
<keyword evidence="10" id="KW-0443">Lipid metabolism</keyword>
<keyword evidence="5" id="KW-0997">Cell inner membrane</keyword>
<dbReference type="RefSeq" id="WP_131918517.1">
    <property type="nucleotide sequence ID" value="NZ_JAOQNU010000005.1"/>
</dbReference>
<proteinExistence type="inferred from homology"/>
<keyword evidence="15" id="KW-1185">Reference proteome</keyword>
<sequence length="127" mass="13220">MKVLGASGGLILLSIALGSLGQVLLKVGASRLVLPSPAGWVRLLPEAAGQMLQNPPIITGMLLFVISSFLWILGVSQVELSVAYPMVSLGYGIVLLVSWLFLGEAVSWVRVVGVAVIIAGVVLVARS</sequence>
<dbReference type="Proteomes" id="UP000294813">
    <property type="component" value="Unassembled WGS sequence"/>
</dbReference>
<evidence type="ECO:0000256" key="8">
    <source>
        <dbReference type="ARBA" id="ARBA00022985"/>
    </source>
</evidence>
<evidence type="ECO:0000256" key="9">
    <source>
        <dbReference type="ARBA" id="ARBA00022989"/>
    </source>
</evidence>
<evidence type="ECO:0000256" key="7">
    <source>
        <dbReference type="ARBA" id="ARBA00022692"/>
    </source>
</evidence>
<comment type="caution">
    <text evidence="14">The sequence shown here is derived from an EMBL/GenBank/DDBJ whole genome shotgun (WGS) entry which is preliminary data.</text>
</comment>
<feature type="domain" description="EamA" evidence="13">
    <location>
        <begin position="56"/>
        <end position="125"/>
    </location>
</feature>
<gene>
    <name evidence="14" type="ORF">EDD73_105164</name>
</gene>
<dbReference type="EMBL" id="SLXT01000005">
    <property type="protein sequence ID" value="TCP67266.1"/>
    <property type="molecule type" value="Genomic_DNA"/>
</dbReference>